<reference evidence="1" key="1">
    <citation type="journal article" date="2014" name="Nat. Commun.">
        <title>The tobacco genome sequence and its comparison with those of tomato and potato.</title>
        <authorList>
            <person name="Sierro N."/>
            <person name="Battey J.N."/>
            <person name="Ouadi S."/>
            <person name="Bakaher N."/>
            <person name="Bovet L."/>
            <person name="Willig A."/>
            <person name="Goepfert S."/>
            <person name="Peitsch M.C."/>
            <person name="Ivanov N.V."/>
        </authorList>
    </citation>
    <scope>NUCLEOTIDE SEQUENCE [LARGE SCALE GENOMIC DNA]</scope>
</reference>
<protein>
    <submittedName>
        <fullName evidence="2">Uncharacterized protein LOC142171855</fullName>
    </submittedName>
</protein>
<sequence length="110" mass="13007">MYICFNALKKYWKDGLRPLIGLDGTFRKGRYKGQLLVAIGQDSMNHFYPLTLVEVDKKNARTWRWFLELLKISLDLNDGLLDVVRNALPNAHHRFCVRQIEANWQKNMEK</sequence>
<dbReference type="RefSeq" id="XP_075091660.1">
    <property type="nucleotide sequence ID" value="XM_075235559.1"/>
</dbReference>
<accession>A0AC58T379</accession>
<name>A0AC58T379_TOBAC</name>
<evidence type="ECO:0000313" key="1">
    <source>
        <dbReference type="Proteomes" id="UP000790787"/>
    </source>
</evidence>
<gene>
    <name evidence="2" type="primary">LOC142171855</name>
</gene>
<organism evidence="1 2">
    <name type="scientific">Nicotiana tabacum</name>
    <name type="common">Common tobacco</name>
    <dbReference type="NCBI Taxonomy" id="4097"/>
    <lineage>
        <taxon>Eukaryota</taxon>
        <taxon>Viridiplantae</taxon>
        <taxon>Streptophyta</taxon>
        <taxon>Embryophyta</taxon>
        <taxon>Tracheophyta</taxon>
        <taxon>Spermatophyta</taxon>
        <taxon>Magnoliopsida</taxon>
        <taxon>eudicotyledons</taxon>
        <taxon>Gunneridae</taxon>
        <taxon>Pentapetalae</taxon>
        <taxon>asterids</taxon>
        <taxon>lamiids</taxon>
        <taxon>Solanales</taxon>
        <taxon>Solanaceae</taxon>
        <taxon>Nicotianoideae</taxon>
        <taxon>Nicotianeae</taxon>
        <taxon>Nicotiana</taxon>
    </lineage>
</organism>
<reference evidence="2" key="2">
    <citation type="submission" date="2025-08" db="UniProtKB">
        <authorList>
            <consortium name="RefSeq"/>
        </authorList>
    </citation>
    <scope>IDENTIFICATION</scope>
    <source>
        <tissue evidence="2">Leaf</tissue>
    </source>
</reference>
<proteinExistence type="predicted"/>
<dbReference type="Proteomes" id="UP000790787">
    <property type="component" value="Chromosome 17"/>
</dbReference>
<keyword evidence="1" id="KW-1185">Reference proteome</keyword>
<evidence type="ECO:0000313" key="2">
    <source>
        <dbReference type="RefSeq" id="XP_075091660.1"/>
    </source>
</evidence>